<protein>
    <submittedName>
        <fullName evidence="1">Uncharacterized protein</fullName>
    </submittedName>
</protein>
<dbReference type="AlphaFoldDB" id="A0A1Y1BXE3"/>
<reference evidence="1 2" key="1">
    <citation type="journal article" date="2017" name="Genome Announc.">
        <title>Complete Genome Sequence of Burkholderia stabilis FERMP-21014.</title>
        <authorList>
            <person name="Konishi K."/>
            <person name="Kumagai T."/>
            <person name="Sakasegawa S."/>
            <person name="Tamura T."/>
        </authorList>
    </citation>
    <scope>NUCLEOTIDE SEQUENCE [LARGE SCALE GENOMIC DNA]</scope>
    <source>
        <strain evidence="1 2">FERMP-21014</strain>
    </source>
</reference>
<accession>A0A1Y1BXE3</accession>
<evidence type="ECO:0000313" key="2">
    <source>
        <dbReference type="Proteomes" id="UP000218432"/>
    </source>
</evidence>
<name>A0A1Y1BXE3_9BURK</name>
<proteinExistence type="predicted"/>
<sequence>MPKGTCGLRSRDRDGDPECRAMLFEHLFSYPK</sequence>
<gene>
    <name evidence="1" type="ORF">BSFP_066990</name>
</gene>
<organism evidence="1 2">
    <name type="scientific">Burkholderia stabilis</name>
    <dbReference type="NCBI Taxonomy" id="95485"/>
    <lineage>
        <taxon>Bacteria</taxon>
        <taxon>Pseudomonadati</taxon>
        <taxon>Pseudomonadota</taxon>
        <taxon>Betaproteobacteria</taxon>
        <taxon>Burkholderiales</taxon>
        <taxon>Burkholderiaceae</taxon>
        <taxon>Burkholderia</taxon>
        <taxon>Burkholderia cepacia complex</taxon>
    </lineage>
</organism>
<dbReference type="Proteomes" id="UP000218432">
    <property type="component" value="Chromosome 3"/>
</dbReference>
<dbReference type="EMBL" id="AP018113">
    <property type="protein sequence ID" value="BAX63826.1"/>
    <property type="molecule type" value="Genomic_DNA"/>
</dbReference>
<evidence type="ECO:0000313" key="1">
    <source>
        <dbReference type="EMBL" id="BAX63826.1"/>
    </source>
</evidence>